<reference evidence="2" key="1">
    <citation type="journal article" date="2014" name="Front. Microbiol.">
        <title>High frequency of phylogenetically diverse reductive dehalogenase-homologous genes in deep subseafloor sedimentary metagenomes.</title>
        <authorList>
            <person name="Kawai M."/>
            <person name="Futagami T."/>
            <person name="Toyoda A."/>
            <person name="Takaki Y."/>
            <person name="Nishi S."/>
            <person name="Hori S."/>
            <person name="Arai W."/>
            <person name="Tsubouchi T."/>
            <person name="Morono Y."/>
            <person name="Uchiyama I."/>
            <person name="Ito T."/>
            <person name="Fujiyama A."/>
            <person name="Inagaki F."/>
            <person name="Takami H."/>
        </authorList>
    </citation>
    <scope>NUCLEOTIDE SEQUENCE</scope>
    <source>
        <strain evidence="2">Expedition CK06-06</strain>
    </source>
</reference>
<feature type="transmembrane region" description="Helical" evidence="1">
    <location>
        <begin position="56"/>
        <end position="78"/>
    </location>
</feature>
<name>X0VL00_9ZZZZ</name>
<comment type="caution">
    <text evidence="2">The sequence shown here is derived from an EMBL/GenBank/DDBJ whole genome shotgun (WGS) entry which is preliminary data.</text>
</comment>
<dbReference type="AlphaFoldDB" id="X0VL00"/>
<dbReference type="InterPro" id="IPR050598">
    <property type="entry name" value="AminoAcid_Transporter"/>
</dbReference>
<feature type="non-terminal residue" evidence="2">
    <location>
        <position position="83"/>
    </location>
</feature>
<feature type="transmembrane region" description="Helical" evidence="1">
    <location>
        <begin position="24"/>
        <end position="44"/>
    </location>
</feature>
<sequence>MRNKTNQRQNSLTEPQRPTLRKTLSVFDGVAILIGITIGAGIYSTPQIIAGYQASFYPIIALWILVGLFVFVGGLIYAELGSP</sequence>
<evidence type="ECO:0000313" key="2">
    <source>
        <dbReference type="EMBL" id="GAG18935.1"/>
    </source>
</evidence>
<protein>
    <recommendedName>
        <fullName evidence="3">Amino acid permease/ SLC12A domain-containing protein</fullName>
    </recommendedName>
</protein>
<dbReference type="PANTHER" id="PTHR11785:SF516">
    <property type="entry name" value="AMINO ACID PERMEASE_ SLC12A DOMAIN-CONTAINING PROTEIN"/>
    <property type="match status" value="1"/>
</dbReference>
<evidence type="ECO:0008006" key="3">
    <source>
        <dbReference type="Google" id="ProtNLM"/>
    </source>
</evidence>
<keyword evidence="1" id="KW-0812">Transmembrane</keyword>
<accession>X0VL00</accession>
<evidence type="ECO:0000256" key="1">
    <source>
        <dbReference type="SAM" id="Phobius"/>
    </source>
</evidence>
<keyword evidence="1" id="KW-0472">Membrane</keyword>
<proteinExistence type="predicted"/>
<dbReference type="Gene3D" id="1.20.1740.10">
    <property type="entry name" value="Amino acid/polyamine transporter I"/>
    <property type="match status" value="1"/>
</dbReference>
<keyword evidence="1" id="KW-1133">Transmembrane helix</keyword>
<dbReference type="PANTHER" id="PTHR11785">
    <property type="entry name" value="AMINO ACID TRANSPORTER"/>
    <property type="match status" value="1"/>
</dbReference>
<dbReference type="EMBL" id="BARS01039442">
    <property type="protein sequence ID" value="GAG18935.1"/>
    <property type="molecule type" value="Genomic_DNA"/>
</dbReference>
<gene>
    <name evidence="2" type="ORF">S01H1_60221</name>
</gene>
<dbReference type="GO" id="GO:0015179">
    <property type="term" value="F:L-amino acid transmembrane transporter activity"/>
    <property type="evidence" value="ECO:0007669"/>
    <property type="project" value="TreeGrafter"/>
</dbReference>
<organism evidence="2">
    <name type="scientific">marine sediment metagenome</name>
    <dbReference type="NCBI Taxonomy" id="412755"/>
    <lineage>
        <taxon>unclassified sequences</taxon>
        <taxon>metagenomes</taxon>
        <taxon>ecological metagenomes</taxon>
    </lineage>
</organism>